<comment type="similarity">
    <text evidence="1">Belongs to the LysR transcriptional regulatory family.</text>
</comment>
<dbReference type="Pfam" id="PF00126">
    <property type="entry name" value="HTH_1"/>
    <property type="match status" value="1"/>
</dbReference>
<dbReference type="PRINTS" id="PR00039">
    <property type="entry name" value="HTHLYSR"/>
</dbReference>
<dbReference type="GO" id="GO:0003700">
    <property type="term" value="F:DNA-binding transcription factor activity"/>
    <property type="evidence" value="ECO:0007669"/>
    <property type="project" value="InterPro"/>
</dbReference>
<dbReference type="Proteomes" id="UP000054729">
    <property type="component" value="Unassembled WGS sequence"/>
</dbReference>
<keyword evidence="2" id="KW-0805">Transcription regulation</keyword>
<evidence type="ECO:0000313" key="7">
    <source>
        <dbReference type="Proteomes" id="UP000054729"/>
    </source>
</evidence>
<comment type="caution">
    <text evidence="6">The sequence shown here is derived from an EMBL/GenBank/DDBJ whole genome shotgun (WGS) entry which is preliminary data.</text>
</comment>
<dbReference type="Gene3D" id="3.40.190.10">
    <property type="entry name" value="Periplasmic binding protein-like II"/>
    <property type="match status" value="2"/>
</dbReference>
<dbReference type="PATRIC" id="fig|66969.6.peg.422"/>
<dbReference type="GO" id="GO:0000976">
    <property type="term" value="F:transcription cis-regulatory region binding"/>
    <property type="evidence" value="ECO:0007669"/>
    <property type="project" value="TreeGrafter"/>
</dbReference>
<gene>
    <name evidence="6" type="ORF">Lwal_0392</name>
</gene>
<evidence type="ECO:0000256" key="4">
    <source>
        <dbReference type="ARBA" id="ARBA00023163"/>
    </source>
</evidence>
<sequence length="295" mass="33067">MLASPNDLYYFNEVCYTLNFSRASERLGISQPSLSQAMKRLETLIGTPLFIRVKTGVKLTKAGYQLHSHTNSLISLWERVKAESLASYQEVQGRINFGCHSAVAREVLPLVLPDFVATYPGLEIVLVHDLSRKIFEGIVNLSIDIGIVVNPLRHPGLILQKLYDDEVCFWQAANFKWSHEEGVLIICDPQLLQTQSMLTQLRHKGITNFRTLTSRSLEVISSLIAAGTGIGILPGSAAKLVKPELIKIPNMPTYHDELFLVYRPEQRNLMALKVLIKAIKQAIKQLNSDVPETSF</sequence>
<protein>
    <submittedName>
        <fullName evidence="6">LysR family transcriptional regulator</fullName>
    </submittedName>
</protein>
<dbReference type="InterPro" id="IPR000847">
    <property type="entry name" value="LysR_HTH_N"/>
</dbReference>
<dbReference type="PANTHER" id="PTHR30126:SF40">
    <property type="entry name" value="HTH-TYPE TRANSCRIPTIONAL REGULATOR GLTR"/>
    <property type="match status" value="1"/>
</dbReference>
<dbReference type="AlphaFoldDB" id="A0A0W1ANT7"/>
<dbReference type="SUPFAM" id="SSF53850">
    <property type="entry name" value="Periplasmic binding protein-like II"/>
    <property type="match status" value="1"/>
</dbReference>
<dbReference type="InterPro" id="IPR036390">
    <property type="entry name" value="WH_DNA-bd_sf"/>
</dbReference>
<accession>A0A0W1ANT7</accession>
<organism evidence="6 7">
    <name type="scientific">Legionella waltersii</name>
    <dbReference type="NCBI Taxonomy" id="66969"/>
    <lineage>
        <taxon>Bacteria</taxon>
        <taxon>Pseudomonadati</taxon>
        <taxon>Pseudomonadota</taxon>
        <taxon>Gammaproteobacteria</taxon>
        <taxon>Legionellales</taxon>
        <taxon>Legionellaceae</taxon>
        <taxon>Legionella</taxon>
    </lineage>
</organism>
<keyword evidence="3" id="KW-0238">DNA-binding</keyword>
<dbReference type="STRING" id="66969.Lwal_0392"/>
<keyword evidence="4" id="KW-0804">Transcription</keyword>
<keyword evidence="7" id="KW-1185">Reference proteome</keyword>
<dbReference type="EMBL" id="LNZB01000006">
    <property type="protein sequence ID" value="KTD82914.1"/>
    <property type="molecule type" value="Genomic_DNA"/>
</dbReference>
<evidence type="ECO:0000259" key="5">
    <source>
        <dbReference type="PROSITE" id="PS50931"/>
    </source>
</evidence>
<evidence type="ECO:0000313" key="6">
    <source>
        <dbReference type="EMBL" id="KTD82914.1"/>
    </source>
</evidence>
<evidence type="ECO:0000256" key="1">
    <source>
        <dbReference type="ARBA" id="ARBA00009437"/>
    </source>
</evidence>
<evidence type="ECO:0000256" key="3">
    <source>
        <dbReference type="ARBA" id="ARBA00023125"/>
    </source>
</evidence>
<dbReference type="Pfam" id="PF03466">
    <property type="entry name" value="LysR_substrate"/>
    <property type="match status" value="1"/>
</dbReference>
<name>A0A0W1ANT7_9GAMM</name>
<dbReference type="PANTHER" id="PTHR30126">
    <property type="entry name" value="HTH-TYPE TRANSCRIPTIONAL REGULATOR"/>
    <property type="match status" value="1"/>
</dbReference>
<dbReference type="Gene3D" id="1.10.10.10">
    <property type="entry name" value="Winged helix-like DNA-binding domain superfamily/Winged helix DNA-binding domain"/>
    <property type="match status" value="1"/>
</dbReference>
<dbReference type="InterPro" id="IPR036388">
    <property type="entry name" value="WH-like_DNA-bd_sf"/>
</dbReference>
<proteinExistence type="inferred from homology"/>
<dbReference type="InterPro" id="IPR005119">
    <property type="entry name" value="LysR_subst-bd"/>
</dbReference>
<evidence type="ECO:0000256" key="2">
    <source>
        <dbReference type="ARBA" id="ARBA00023015"/>
    </source>
</evidence>
<dbReference type="SUPFAM" id="SSF46785">
    <property type="entry name" value="Winged helix' DNA-binding domain"/>
    <property type="match status" value="1"/>
</dbReference>
<dbReference type="PROSITE" id="PS50931">
    <property type="entry name" value="HTH_LYSR"/>
    <property type="match status" value="1"/>
</dbReference>
<dbReference type="RefSeq" id="WP_058479243.1">
    <property type="nucleotide sequence ID" value="NZ_CAAAIQ010000003.1"/>
</dbReference>
<dbReference type="OrthoDB" id="646694at2"/>
<dbReference type="CDD" id="cd05466">
    <property type="entry name" value="PBP2_LTTR_substrate"/>
    <property type="match status" value="1"/>
</dbReference>
<feature type="domain" description="HTH lysR-type" evidence="5">
    <location>
        <begin position="1"/>
        <end position="60"/>
    </location>
</feature>
<reference evidence="6 7" key="1">
    <citation type="submission" date="2015-11" db="EMBL/GenBank/DDBJ databases">
        <title>Genomic analysis of 38 Legionella species identifies large and diverse effector repertoires.</title>
        <authorList>
            <person name="Burstein D."/>
            <person name="Amaro F."/>
            <person name="Zusman T."/>
            <person name="Lifshitz Z."/>
            <person name="Cohen O."/>
            <person name="Gilbert J.A."/>
            <person name="Pupko T."/>
            <person name="Shuman H.A."/>
            <person name="Segal G."/>
        </authorList>
    </citation>
    <scope>NUCLEOTIDE SEQUENCE [LARGE SCALE GENOMIC DNA]</scope>
    <source>
        <strain evidence="6 7">ATCC 51914</strain>
    </source>
</reference>